<dbReference type="SUPFAM" id="SSF52540">
    <property type="entry name" value="P-loop containing nucleoside triphosphate hydrolases"/>
    <property type="match status" value="1"/>
</dbReference>
<dbReference type="InterPro" id="IPR036844">
    <property type="entry name" value="Hint_dom_sf"/>
</dbReference>
<dbReference type="AlphaFoldDB" id="A0AAV7K307"/>
<comment type="caution">
    <text evidence="1">The sequence shown here is derived from an EMBL/GenBank/DDBJ whole genome shotgun (WGS) entry which is preliminary data.</text>
</comment>
<dbReference type="SUPFAM" id="SSF51294">
    <property type="entry name" value="Hedgehog/intein (Hint) domain"/>
    <property type="match status" value="1"/>
</dbReference>
<gene>
    <name evidence="1" type="ORF">LOD99_11392</name>
</gene>
<dbReference type="Gene3D" id="3.40.50.300">
    <property type="entry name" value="P-loop containing nucleotide triphosphate hydrolases"/>
    <property type="match status" value="1"/>
</dbReference>
<accession>A0AAV7K307</accession>
<feature type="non-terminal residue" evidence="1">
    <location>
        <position position="975"/>
    </location>
</feature>
<dbReference type="EMBL" id="JAKMXF010000186">
    <property type="protein sequence ID" value="KAI6655633.1"/>
    <property type="molecule type" value="Genomic_DNA"/>
</dbReference>
<organism evidence="1 2">
    <name type="scientific">Oopsacas minuta</name>
    <dbReference type="NCBI Taxonomy" id="111878"/>
    <lineage>
        <taxon>Eukaryota</taxon>
        <taxon>Metazoa</taxon>
        <taxon>Porifera</taxon>
        <taxon>Hexactinellida</taxon>
        <taxon>Hexasterophora</taxon>
        <taxon>Lyssacinosida</taxon>
        <taxon>Leucopsacidae</taxon>
        <taxon>Oopsacas</taxon>
    </lineage>
</organism>
<protein>
    <recommendedName>
        <fullName evidence="3">AIG1-type G domain-containing protein</fullName>
    </recommendedName>
</protein>
<name>A0AAV7K307_9METZ</name>
<sequence length="975" mass="112014">MAERVSRGSVSSTTSLDFITLPNSLMEASKMRRLHYNNPAMRMIETSIETKRACNQAIIFAYGVSGTGASTTLNHLFKMDLIPTSDSKSQTTAVTEYVSILASEHWKATNLKISFIDPPGFGDTNGDHQDILNLAAIEEFIAKHEHLGSKFYKCYPNIVLITVNVNDYRIQGQNSQFYRMLKAFKQLELVDIRRPNLIIVMTHIMTTPKGSFQQRIQEQSDTIKGMVKKHFSIDPKIVYVENSAEAYELPKDGDWTVLHDGTRQPINVFEEMIKLMKNNGDEMGVEANRIFFGDNKIKTPDEGMVEKIGTASDDKILRWTSVISHRTYIPNNECAIVICKHQKKYSEKVPEDAILPLMTELTKAKMRNSEEIRCKSISEVQQLVWPYKLNELDKEILISEFQIKPLYYESFLEDIAHGCYTNEIKPNTPKIIFNFTKQEEYEDPRNGVYLPSCMDIVFHDDTNINCFCKTKTDNLYTDNNSERLEALLQTLEDPKDETKQYTFVFLVTHTVFTLSIKSEYLKYINPEFKQSVYDLPDSYRAESTEEDITIHPHYLKFLKEFGHCFRTHWEGGGNVSGQIVLDISEKDIQNAESIMKRYLRMRICNSNLNMLIPRDKFVQYVFEALDKAELSWNGGVALPIHDNALRGLDYAKWETWKRSLWDKPIPLENILLSPVNFPIYSIVKNLDQVNSEAKSEQIRHTLEVIAPEEYDIYDRISVIEAEISLQSVILISQEPNEYQEVRPRRCSSFIGDEYLQDWCNLTIDDILISDSTRENAARRARTNTISTIDYGYPNSARVWRKKNEHFHAEEIQMIDLETGDLVQCIDSKDQRRHFLRVRVIPKVPGEFYYIRAVHDRGSIEIGALNYICTGRRIKKIPGRKLKPRNTLVWAEPQGTKVKTTCIKQLCLAKMSGNIQPIIDDAGSMKLIVNDIICCGGEADGCFPGNACVILKGGDRVRMDELKIGDYVLSIHPTTY</sequence>
<keyword evidence="2" id="KW-1185">Reference proteome</keyword>
<dbReference type="Gene3D" id="2.170.16.10">
    <property type="entry name" value="Hedgehog/Intein (Hint) domain"/>
    <property type="match status" value="1"/>
</dbReference>
<proteinExistence type="predicted"/>
<evidence type="ECO:0008006" key="3">
    <source>
        <dbReference type="Google" id="ProtNLM"/>
    </source>
</evidence>
<evidence type="ECO:0000313" key="2">
    <source>
        <dbReference type="Proteomes" id="UP001165289"/>
    </source>
</evidence>
<reference evidence="1 2" key="1">
    <citation type="journal article" date="2023" name="BMC Biol.">
        <title>The compact genome of the sponge Oopsacas minuta (Hexactinellida) is lacking key metazoan core genes.</title>
        <authorList>
            <person name="Santini S."/>
            <person name="Schenkelaars Q."/>
            <person name="Jourda C."/>
            <person name="Duchesne M."/>
            <person name="Belahbib H."/>
            <person name="Rocher C."/>
            <person name="Selva M."/>
            <person name="Riesgo A."/>
            <person name="Vervoort M."/>
            <person name="Leys S.P."/>
            <person name="Kodjabachian L."/>
            <person name="Le Bivic A."/>
            <person name="Borchiellini C."/>
            <person name="Claverie J.M."/>
            <person name="Renard E."/>
        </authorList>
    </citation>
    <scope>NUCLEOTIDE SEQUENCE [LARGE SCALE GENOMIC DNA]</scope>
    <source>
        <strain evidence="1">SPO-2</strain>
    </source>
</reference>
<evidence type="ECO:0000313" key="1">
    <source>
        <dbReference type="EMBL" id="KAI6655633.1"/>
    </source>
</evidence>
<dbReference type="Proteomes" id="UP001165289">
    <property type="component" value="Unassembled WGS sequence"/>
</dbReference>
<dbReference type="InterPro" id="IPR027417">
    <property type="entry name" value="P-loop_NTPase"/>
</dbReference>